<evidence type="ECO:0000256" key="1">
    <source>
        <dbReference type="SAM" id="Phobius"/>
    </source>
</evidence>
<proteinExistence type="predicted"/>
<feature type="transmembrane region" description="Helical" evidence="1">
    <location>
        <begin position="132"/>
        <end position="156"/>
    </location>
</feature>
<keyword evidence="1" id="KW-0472">Membrane</keyword>
<dbReference type="AlphaFoldDB" id="A0A6V6Z0C8"/>
<reference evidence="2 3" key="1">
    <citation type="submission" date="2020-06" db="EMBL/GenBank/DDBJ databases">
        <authorList>
            <person name="Criscuolo A."/>
        </authorList>
    </citation>
    <scope>NUCLEOTIDE SEQUENCE [LARGE SCALE GENOMIC DNA]</scope>
    <source>
        <strain evidence="3">CIP 110025</strain>
    </source>
</reference>
<organism evidence="2 3">
    <name type="scientific">Flavobacterium chungangense</name>
    <dbReference type="NCBI Taxonomy" id="554283"/>
    <lineage>
        <taxon>Bacteria</taxon>
        <taxon>Pseudomonadati</taxon>
        <taxon>Bacteroidota</taxon>
        <taxon>Flavobacteriia</taxon>
        <taxon>Flavobacteriales</taxon>
        <taxon>Flavobacteriaceae</taxon>
        <taxon>Flavobacterium</taxon>
    </lineage>
</organism>
<protein>
    <submittedName>
        <fullName evidence="2">Uncharacterized protein</fullName>
    </submittedName>
</protein>
<feature type="transmembrane region" description="Helical" evidence="1">
    <location>
        <begin position="59"/>
        <end position="84"/>
    </location>
</feature>
<keyword evidence="1" id="KW-1133">Transmembrane helix</keyword>
<evidence type="ECO:0000313" key="2">
    <source>
        <dbReference type="EMBL" id="CAD0005135.1"/>
    </source>
</evidence>
<dbReference type="EMBL" id="CAIJDO010000142">
    <property type="protein sequence ID" value="CAD0005135.1"/>
    <property type="molecule type" value="Genomic_DNA"/>
</dbReference>
<comment type="caution">
    <text evidence="2">The sequence shown here is derived from an EMBL/GenBank/DDBJ whole genome shotgun (WGS) entry which is preliminary data.</text>
</comment>
<feature type="transmembrane region" description="Helical" evidence="1">
    <location>
        <begin position="91"/>
        <end position="112"/>
    </location>
</feature>
<dbReference type="Proteomes" id="UP000556700">
    <property type="component" value="Unassembled WGS sequence"/>
</dbReference>
<sequence length="170" mass="19682">MEKIIQENRLDSLSKSSSKLVLTSSILFGLYSFYLLIEILDFLALLHSKEPDYSATYNIVHVAYFIVEMVVCLGLGLWIGMLYLCKRKNPIALTSIFTSVTIFRIVIVYYLYHYSDTVYHSVPYIYKLANPLSNFFRFSFIYIQILLTAITAITNLRAISVHRKTQHTSK</sequence>
<keyword evidence="1" id="KW-0812">Transmembrane</keyword>
<name>A0A6V6Z0C8_9FLAO</name>
<accession>A0A6V6Z0C8</accession>
<keyword evidence="3" id="KW-1185">Reference proteome</keyword>
<gene>
    <name evidence="2" type="ORF">FLACHUCJ7_02237</name>
</gene>
<evidence type="ECO:0000313" key="3">
    <source>
        <dbReference type="Proteomes" id="UP000556700"/>
    </source>
</evidence>
<feature type="transmembrane region" description="Helical" evidence="1">
    <location>
        <begin position="20"/>
        <end position="47"/>
    </location>
</feature>